<feature type="region of interest" description="Disordered" evidence="2">
    <location>
        <begin position="1"/>
        <end position="20"/>
    </location>
</feature>
<feature type="coiled-coil region" evidence="1">
    <location>
        <begin position="249"/>
        <end position="303"/>
    </location>
</feature>
<dbReference type="AlphaFoldDB" id="A0A431VQP1"/>
<dbReference type="Proteomes" id="UP000277766">
    <property type="component" value="Unassembled WGS sequence"/>
</dbReference>
<dbReference type="InterPro" id="IPR008863">
    <property type="entry name" value="Toxic_anion-R_TelA"/>
</dbReference>
<evidence type="ECO:0000313" key="4">
    <source>
        <dbReference type="Proteomes" id="UP000277766"/>
    </source>
</evidence>
<accession>A0A431VQP1</accession>
<dbReference type="Pfam" id="PF05816">
    <property type="entry name" value="TelA"/>
    <property type="match status" value="1"/>
</dbReference>
<comment type="caution">
    <text evidence="3">The sequence shown here is derived from an EMBL/GenBank/DDBJ whole genome shotgun (WGS) entry which is preliminary data.</text>
</comment>
<dbReference type="OrthoDB" id="9947579at2"/>
<name>A0A431VQP1_9DEIO</name>
<evidence type="ECO:0000256" key="2">
    <source>
        <dbReference type="SAM" id="MobiDB-lite"/>
    </source>
</evidence>
<reference evidence="3 4" key="1">
    <citation type="submission" date="2018-12" db="EMBL/GenBank/DDBJ databases">
        <title>Deinococcus radiophilus ATCC 27603 genome sequencing and assembly.</title>
        <authorList>
            <person name="Maclea K.S."/>
            <person name="Maynard C.R."/>
        </authorList>
    </citation>
    <scope>NUCLEOTIDE SEQUENCE [LARGE SCALE GENOMIC DNA]</scope>
    <source>
        <strain evidence="3 4">ATCC 27603</strain>
    </source>
</reference>
<sequence>MTDFPEWRPQAPERRDPAAQARAEAWVRGLALSAHHSPEFRESIAAVQALGSHAQQRSTQVGRSLLDRPAPPLTAELTALRQILAPLLPTPPNWWQRLWKPPASPELTPQLYAELTAQVRPSLEGLYRSQDELRRQQAALSSELKVLDGVATELEQAAELAAELDRLLEASLPELERRQPLHAAAVRDEALLAVRSRRQDLTEALTTTAQARLALTLAHEQAGQLQQQVGRTAEGVVTALTLARKASRAAELRARAAQAGEQLAQAQEDLQGAQGPEDLNAALHQAFAALDDLERLEAQAERAAAP</sequence>
<dbReference type="RefSeq" id="WP_126352782.1">
    <property type="nucleotide sequence ID" value="NZ_CP086380.1"/>
</dbReference>
<organism evidence="3 4">
    <name type="scientific">Deinococcus radiophilus</name>
    <dbReference type="NCBI Taxonomy" id="32062"/>
    <lineage>
        <taxon>Bacteria</taxon>
        <taxon>Thermotogati</taxon>
        <taxon>Deinococcota</taxon>
        <taxon>Deinococci</taxon>
        <taxon>Deinococcales</taxon>
        <taxon>Deinococcaceae</taxon>
        <taxon>Deinococcus</taxon>
    </lineage>
</organism>
<evidence type="ECO:0000256" key="1">
    <source>
        <dbReference type="SAM" id="Coils"/>
    </source>
</evidence>
<protein>
    <submittedName>
        <fullName evidence="3">Uncharacterized protein</fullName>
    </submittedName>
</protein>
<dbReference type="EMBL" id="RXPE01000027">
    <property type="protein sequence ID" value="RTR25454.1"/>
    <property type="molecule type" value="Genomic_DNA"/>
</dbReference>
<evidence type="ECO:0000313" key="3">
    <source>
        <dbReference type="EMBL" id="RTR25454.1"/>
    </source>
</evidence>
<keyword evidence="4" id="KW-1185">Reference proteome</keyword>
<proteinExistence type="predicted"/>
<keyword evidence="1" id="KW-0175">Coiled coil</keyword>
<gene>
    <name evidence="3" type="ORF">EJ104_10820</name>
</gene>